<accession>A0A212K4W4</accession>
<dbReference type="SUPFAM" id="SSF51556">
    <property type="entry name" value="Metallo-dependent hydrolases"/>
    <property type="match status" value="1"/>
</dbReference>
<protein>
    <submittedName>
        <fullName evidence="2">Amidohydrolase family protein</fullName>
    </submittedName>
</protein>
<reference evidence="2" key="1">
    <citation type="submission" date="2016-04" db="EMBL/GenBank/DDBJ databases">
        <authorList>
            <person name="Evans L.H."/>
            <person name="Alamgir A."/>
            <person name="Owens N."/>
            <person name="Weber N.D."/>
            <person name="Virtaneva K."/>
            <person name="Barbian K."/>
            <person name="Babar A."/>
            <person name="Rosenke K."/>
        </authorList>
    </citation>
    <scope>NUCLEOTIDE SEQUENCE</scope>
    <source>
        <strain evidence="2">86</strain>
    </source>
</reference>
<keyword evidence="2" id="KW-0378">Hydrolase</keyword>
<dbReference type="Pfam" id="PF07969">
    <property type="entry name" value="Amidohydro_3"/>
    <property type="match status" value="1"/>
</dbReference>
<dbReference type="GO" id="GO:0016810">
    <property type="term" value="F:hydrolase activity, acting on carbon-nitrogen (but not peptide) bonds"/>
    <property type="evidence" value="ECO:0007669"/>
    <property type="project" value="InterPro"/>
</dbReference>
<dbReference type="Gene3D" id="3.20.20.140">
    <property type="entry name" value="Metal-dependent hydrolases"/>
    <property type="match status" value="1"/>
</dbReference>
<dbReference type="SUPFAM" id="SSF51338">
    <property type="entry name" value="Composite domain of metallo-dependent hydrolases"/>
    <property type="match status" value="1"/>
</dbReference>
<proteinExistence type="predicted"/>
<dbReference type="Gene3D" id="2.30.40.10">
    <property type="entry name" value="Urease, subunit C, domain 1"/>
    <property type="match status" value="1"/>
</dbReference>
<dbReference type="EMBL" id="FLUQ01000002">
    <property type="protein sequence ID" value="SBW06647.1"/>
    <property type="molecule type" value="Genomic_DNA"/>
</dbReference>
<feature type="domain" description="Amidohydrolase 3" evidence="1">
    <location>
        <begin position="55"/>
        <end position="548"/>
    </location>
</feature>
<dbReference type="InterPro" id="IPR032466">
    <property type="entry name" value="Metal_Hydrolase"/>
</dbReference>
<dbReference type="PANTHER" id="PTHR22642:SF2">
    <property type="entry name" value="PROTEIN LONG AFTER FAR-RED 3"/>
    <property type="match status" value="1"/>
</dbReference>
<sequence length="554" mass="60454">MGNQAGEALFYNGNILTADAAMPRASVMGVRAGTIVYVGGSRDEAAARLSPGAATVDLRGRTMMPGFADSHQHFIMQGQHLAELDLRLKSREAIVSMVAARARELPPGEWITGRGWNHEVWPGRQWPCKEDLDAAAPDNPVALTRLDGHSLWANSRALEAAGLDRHSPEYPGGEILRTPDGDLTGILIDTPAFKVRQAIPPQTAAQRREACLRAQADMFRYGITSVGDAWQMPEDHALLGALYEEGKLRIRIYGMLASRFQGITPCAAVDREPVGGLYGDRLSLRAYKIVLDGSLGSRSAWLTDDYADRPGHRGNHRYTDEELLAVARSARDKGFQLCIHAIGDAAVLQAVGALETLRRDAADTRLPHRIEHFQTASAETVARALAIGVIPAMQTIHAAADREMAQARLSPRDLCRSYPWREILDRGGIIANGSDSPMDGVNPFHGFHAAITREPFACQREDDGHVRPAAQVRPAAHVRPVRMTREEALKSYTLWAARAELAQDRKGSLTVGKHADCIVLDRDIMTCPEDEVKETGVLMTVVAGETVYGGPENL</sequence>
<dbReference type="InterPro" id="IPR011059">
    <property type="entry name" value="Metal-dep_hydrolase_composite"/>
</dbReference>
<evidence type="ECO:0000313" key="2">
    <source>
        <dbReference type="EMBL" id="SBW06647.1"/>
    </source>
</evidence>
<evidence type="ECO:0000259" key="1">
    <source>
        <dbReference type="Pfam" id="PF07969"/>
    </source>
</evidence>
<name>A0A212K4W4_9DELT</name>
<dbReference type="AlphaFoldDB" id="A0A212K4W4"/>
<dbReference type="InterPro" id="IPR013108">
    <property type="entry name" value="Amidohydro_3"/>
</dbReference>
<gene>
    <name evidence="2" type="ORF">KL86DPRO_20696</name>
</gene>
<dbReference type="Gene3D" id="3.10.310.70">
    <property type="match status" value="1"/>
</dbReference>
<dbReference type="CDD" id="cd01300">
    <property type="entry name" value="YtcJ_like"/>
    <property type="match status" value="1"/>
</dbReference>
<dbReference type="PANTHER" id="PTHR22642">
    <property type="entry name" value="IMIDAZOLONEPROPIONASE"/>
    <property type="match status" value="1"/>
</dbReference>
<organism evidence="2">
    <name type="scientific">uncultured delta proteobacterium</name>
    <dbReference type="NCBI Taxonomy" id="34034"/>
    <lineage>
        <taxon>Bacteria</taxon>
        <taxon>Deltaproteobacteria</taxon>
        <taxon>environmental samples</taxon>
    </lineage>
</organism>
<dbReference type="InterPro" id="IPR033932">
    <property type="entry name" value="YtcJ-like"/>
</dbReference>